<sequence length="145" mass="16061">MRVQKSISVAATPDTCWKVLTLREHQKRWLPEVVDHIPDDPAKQDGVGATSTLKIQEGKRVVDYRETITAWEPGRVLAIRLSGGSLGKMTMDVTYRFVPEANGTRLDYEADMEMKGLFILLAPLFKIISGSKVGGTLARFAQAAE</sequence>
<dbReference type="Proteomes" id="UP000501534">
    <property type="component" value="Chromosome"/>
</dbReference>
<dbReference type="InterPro" id="IPR019587">
    <property type="entry name" value="Polyketide_cyclase/dehydratase"/>
</dbReference>
<dbReference type="Pfam" id="PF10604">
    <property type="entry name" value="Polyketide_cyc2"/>
    <property type="match status" value="1"/>
</dbReference>
<dbReference type="CDD" id="cd07812">
    <property type="entry name" value="SRPBCC"/>
    <property type="match status" value="1"/>
</dbReference>
<organism evidence="1 2">
    <name type="scientific">Usitatibacter rugosus</name>
    <dbReference type="NCBI Taxonomy" id="2732067"/>
    <lineage>
        <taxon>Bacteria</taxon>
        <taxon>Pseudomonadati</taxon>
        <taxon>Pseudomonadota</taxon>
        <taxon>Betaproteobacteria</taxon>
        <taxon>Nitrosomonadales</taxon>
        <taxon>Usitatibacteraceae</taxon>
        <taxon>Usitatibacter</taxon>
    </lineage>
</organism>
<dbReference type="AlphaFoldDB" id="A0A6M4GVX1"/>
<dbReference type="InterPro" id="IPR023393">
    <property type="entry name" value="START-like_dom_sf"/>
</dbReference>
<dbReference type="RefSeq" id="WP_171089782.1">
    <property type="nucleotide sequence ID" value="NZ_CP053069.1"/>
</dbReference>
<protein>
    <recommendedName>
        <fullName evidence="3">Polyketide cyclase/dehydrase/lipid transport protein</fullName>
    </recommendedName>
</protein>
<evidence type="ECO:0008006" key="3">
    <source>
        <dbReference type="Google" id="ProtNLM"/>
    </source>
</evidence>
<keyword evidence="2" id="KW-1185">Reference proteome</keyword>
<evidence type="ECO:0000313" key="1">
    <source>
        <dbReference type="EMBL" id="QJR09787.1"/>
    </source>
</evidence>
<evidence type="ECO:0000313" key="2">
    <source>
        <dbReference type="Proteomes" id="UP000501534"/>
    </source>
</evidence>
<gene>
    <name evidence="1" type="ORF">DSM104443_00837</name>
</gene>
<dbReference type="KEGG" id="uru:DSM104443_00837"/>
<accession>A0A6M4GVX1</accession>
<dbReference type="SUPFAM" id="SSF55961">
    <property type="entry name" value="Bet v1-like"/>
    <property type="match status" value="1"/>
</dbReference>
<dbReference type="EMBL" id="CP053069">
    <property type="protein sequence ID" value="QJR09787.1"/>
    <property type="molecule type" value="Genomic_DNA"/>
</dbReference>
<reference evidence="1 2" key="1">
    <citation type="submission" date="2020-04" db="EMBL/GenBank/DDBJ databases">
        <title>Usitatibacter rugosus gen. nov., sp. nov. and Usitatibacter palustris sp. nov., novel members of Usitatibacteraceae fam. nov. within the order Nitrosomonadales isolated from soil.</title>
        <authorList>
            <person name="Huber K.J."/>
            <person name="Neumann-Schaal M."/>
            <person name="Geppert A."/>
            <person name="Luckner M."/>
            <person name="Wanner G."/>
            <person name="Overmann J."/>
        </authorList>
    </citation>
    <scope>NUCLEOTIDE SEQUENCE [LARGE SCALE GENOMIC DNA]</scope>
    <source>
        <strain evidence="1 2">0125_3</strain>
    </source>
</reference>
<name>A0A6M4GVX1_9PROT</name>
<proteinExistence type="predicted"/>
<dbReference type="Gene3D" id="3.30.530.20">
    <property type="match status" value="1"/>
</dbReference>